<dbReference type="EMBL" id="GBRH01161438">
    <property type="protein sequence ID" value="JAE36458.1"/>
    <property type="molecule type" value="Transcribed_RNA"/>
</dbReference>
<protein>
    <submittedName>
        <fullName evidence="1">Uncharacterized protein</fullName>
    </submittedName>
</protein>
<proteinExistence type="predicted"/>
<accession>A0A0A9HU52</accession>
<dbReference type="AlphaFoldDB" id="A0A0A9HU52"/>
<reference evidence="1" key="1">
    <citation type="submission" date="2014-09" db="EMBL/GenBank/DDBJ databases">
        <authorList>
            <person name="Magalhaes I.L.F."/>
            <person name="Oliveira U."/>
            <person name="Santos F.R."/>
            <person name="Vidigal T.H.D.A."/>
            <person name="Brescovit A.D."/>
            <person name="Santos A.J."/>
        </authorList>
    </citation>
    <scope>NUCLEOTIDE SEQUENCE</scope>
    <source>
        <tissue evidence="1">Shoot tissue taken approximately 20 cm above the soil surface</tissue>
    </source>
</reference>
<reference evidence="1" key="2">
    <citation type="journal article" date="2015" name="Data Brief">
        <title>Shoot transcriptome of the giant reed, Arundo donax.</title>
        <authorList>
            <person name="Barrero R.A."/>
            <person name="Guerrero F.D."/>
            <person name="Moolhuijzen P."/>
            <person name="Goolsby J.A."/>
            <person name="Tidwell J."/>
            <person name="Bellgard S.E."/>
            <person name="Bellgard M.I."/>
        </authorList>
    </citation>
    <scope>NUCLEOTIDE SEQUENCE</scope>
    <source>
        <tissue evidence="1">Shoot tissue taken approximately 20 cm above the soil surface</tissue>
    </source>
</reference>
<name>A0A0A9HU52_ARUDO</name>
<sequence>MLSLLTRILQFCKGTLAQAMESELILTNDYYRENDYIKV</sequence>
<evidence type="ECO:0000313" key="1">
    <source>
        <dbReference type="EMBL" id="JAE36458.1"/>
    </source>
</evidence>
<organism evidence="1">
    <name type="scientific">Arundo donax</name>
    <name type="common">Giant reed</name>
    <name type="synonym">Donax arundinaceus</name>
    <dbReference type="NCBI Taxonomy" id="35708"/>
    <lineage>
        <taxon>Eukaryota</taxon>
        <taxon>Viridiplantae</taxon>
        <taxon>Streptophyta</taxon>
        <taxon>Embryophyta</taxon>
        <taxon>Tracheophyta</taxon>
        <taxon>Spermatophyta</taxon>
        <taxon>Magnoliopsida</taxon>
        <taxon>Liliopsida</taxon>
        <taxon>Poales</taxon>
        <taxon>Poaceae</taxon>
        <taxon>PACMAD clade</taxon>
        <taxon>Arundinoideae</taxon>
        <taxon>Arundineae</taxon>
        <taxon>Arundo</taxon>
    </lineage>
</organism>